<reference evidence="2" key="1">
    <citation type="submission" date="2022-11" db="UniProtKB">
        <authorList>
            <consortium name="WormBaseParasite"/>
        </authorList>
    </citation>
    <scope>IDENTIFICATION</scope>
</reference>
<proteinExistence type="predicted"/>
<dbReference type="WBParaSite" id="ES5_v2.g17935.t1">
    <property type="protein sequence ID" value="ES5_v2.g17935.t1"/>
    <property type="gene ID" value="ES5_v2.g17935"/>
</dbReference>
<name>A0AC34FKV7_9BILA</name>
<evidence type="ECO:0000313" key="1">
    <source>
        <dbReference type="Proteomes" id="UP000887579"/>
    </source>
</evidence>
<dbReference type="Proteomes" id="UP000887579">
    <property type="component" value="Unplaced"/>
</dbReference>
<evidence type="ECO:0000313" key="2">
    <source>
        <dbReference type="WBParaSite" id="ES5_v2.g17935.t1"/>
    </source>
</evidence>
<sequence>MEEHVQNYYAQAEADKAAGQKEIGGEELYFPLLEAMERKMILLHDILDECDTIDDYLLSFHSHSTTMVRRHIECVAELEDDKEEITDETFAKFKYDSHIEEGGMAKELFEKIKALEISDSSADSPPTTLYIPGDEFSAEQ</sequence>
<accession>A0AC34FKV7</accession>
<organism evidence="1 2">
    <name type="scientific">Panagrolaimus sp. ES5</name>
    <dbReference type="NCBI Taxonomy" id="591445"/>
    <lineage>
        <taxon>Eukaryota</taxon>
        <taxon>Metazoa</taxon>
        <taxon>Ecdysozoa</taxon>
        <taxon>Nematoda</taxon>
        <taxon>Chromadorea</taxon>
        <taxon>Rhabditida</taxon>
        <taxon>Tylenchina</taxon>
        <taxon>Panagrolaimomorpha</taxon>
        <taxon>Panagrolaimoidea</taxon>
        <taxon>Panagrolaimidae</taxon>
        <taxon>Panagrolaimus</taxon>
    </lineage>
</organism>
<protein>
    <submittedName>
        <fullName evidence="2">Uncharacterized protein</fullName>
    </submittedName>
</protein>